<keyword evidence="15" id="KW-1185">Reference proteome</keyword>
<keyword evidence="9 12" id="KW-0472">Membrane</keyword>
<dbReference type="GO" id="GO:0015628">
    <property type="term" value="P:protein secretion by the type II secretion system"/>
    <property type="evidence" value="ECO:0007669"/>
    <property type="project" value="InterPro"/>
</dbReference>
<comment type="similarity">
    <text evidence="10">Belongs to the GSP H family.</text>
</comment>
<keyword evidence="7 12" id="KW-0812">Transmembrane</keyword>
<sequence length="242" mass="26528">MGSRQKGFTLIELMVTIAILAIMAAIAIPNFSEWVAKRRVASVAEKVASQIRFARAEAARLNKPVYLCPVQIKTDGKPDQYCKSTYAGSGYTVWADSPEYDQEFNGGEKAGKPVDESLRTIVMNKSDKQVKVRYQIKNVGFDGKDIKAEKDAKILAFFPDGSIKRYSVDSTGAMKVGYPVSGFTKFTFTDNEAKDKDTGERRAITLLVSGGQVSFCANSDSRPACKYDVDLTSTTCNKYGGC</sequence>
<keyword evidence="5" id="KW-0488">Methylation</keyword>
<comment type="subunit">
    <text evidence="2">The pili are polar flexible filaments of about 5.4 nanometers diameter and 2.5 micrometers average length; they consist of only a single polypeptide chain arranged in a helical configuration of five subunits per turn in the assembled pilus.</text>
</comment>
<dbReference type="InterPro" id="IPR045584">
    <property type="entry name" value="Pilin-like"/>
</dbReference>
<dbReference type="PATRIC" id="fig|546263.7.peg.2104"/>
<protein>
    <recommendedName>
        <fullName evidence="3">Type II secretion system protein H</fullName>
    </recommendedName>
    <alternativeName>
        <fullName evidence="11">General secretion pathway protein H</fullName>
    </alternativeName>
</protein>
<evidence type="ECO:0000259" key="13">
    <source>
        <dbReference type="Pfam" id="PF12019"/>
    </source>
</evidence>
<dbReference type="PANTHER" id="PTHR30093">
    <property type="entry name" value="GENERAL SECRETION PATHWAY PROTEIN G"/>
    <property type="match status" value="1"/>
</dbReference>
<dbReference type="Proteomes" id="UP000031392">
    <property type="component" value="Chromosome"/>
</dbReference>
<dbReference type="RefSeq" id="WP_041961504.1">
    <property type="nucleotide sequence ID" value="NZ_CP007726.1"/>
</dbReference>
<dbReference type="InterPro" id="IPR012902">
    <property type="entry name" value="N_methyl_site"/>
</dbReference>
<evidence type="ECO:0000256" key="9">
    <source>
        <dbReference type="ARBA" id="ARBA00023136"/>
    </source>
</evidence>
<dbReference type="KEGG" id="nel:NELON_09810"/>
<dbReference type="GO" id="GO:0015627">
    <property type="term" value="C:type II protein secretion system complex"/>
    <property type="evidence" value="ECO:0007669"/>
    <property type="project" value="InterPro"/>
</dbReference>
<evidence type="ECO:0000256" key="12">
    <source>
        <dbReference type="SAM" id="Phobius"/>
    </source>
</evidence>
<proteinExistence type="inferred from homology"/>
<dbReference type="EMBL" id="CP007726">
    <property type="protein sequence ID" value="AJE19169.1"/>
    <property type="molecule type" value="Genomic_DNA"/>
</dbReference>
<dbReference type="PANTHER" id="PTHR30093:SF41">
    <property type="entry name" value="TYPE II SECRETION SYSTEM PROTEIN H"/>
    <property type="match status" value="1"/>
</dbReference>
<evidence type="ECO:0000256" key="4">
    <source>
        <dbReference type="ARBA" id="ARBA00022475"/>
    </source>
</evidence>
<dbReference type="HOGENOM" id="CLU_101761_0_0_4"/>
<dbReference type="NCBIfam" id="TIGR02532">
    <property type="entry name" value="IV_pilin_GFxxxE"/>
    <property type="match status" value="1"/>
</dbReference>
<comment type="subcellular location">
    <subcellularLocation>
        <location evidence="1">Cell inner membrane</location>
        <topology evidence="1">Single-pass membrane protein</topology>
    </subcellularLocation>
</comment>
<dbReference type="InterPro" id="IPR022346">
    <property type="entry name" value="T2SS_GspH"/>
</dbReference>
<dbReference type="AlphaFoldDB" id="A0A0B5CP52"/>
<evidence type="ECO:0000256" key="6">
    <source>
        <dbReference type="ARBA" id="ARBA00022519"/>
    </source>
</evidence>
<dbReference type="Pfam" id="PF07963">
    <property type="entry name" value="N_methyl"/>
    <property type="match status" value="1"/>
</dbReference>
<evidence type="ECO:0000313" key="15">
    <source>
        <dbReference type="Proteomes" id="UP000031392"/>
    </source>
</evidence>
<organism evidence="14 15">
    <name type="scientific">Neisseria elongata subsp. glycolytica ATCC 29315</name>
    <dbReference type="NCBI Taxonomy" id="546263"/>
    <lineage>
        <taxon>Bacteria</taxon>
        <taxon>Pseudomonadati</taxon>
        <taxon>Pseudomonadota</taxon>
        <taxon>Betaproteobacteria</taxon>
        <taxon>Neisseriales</taxon>
        <taxon>Neisseriaceae</taxon>
        <taxon>Neisseria</taxon>
    </lineage>
</organism>
<dbReference type="SUPFAM" id="SSF54523">
    <property type="entry name" value="Pili subunits"/>
    <property type="match status" value="1"/>
</dbReference>
<accession>A0A0B5CP52</accession>
<evidence type="ECO:0000256" key="5">
    <source>
        <dbReference type="ARBA" id="ARBA00022481"/>
    </source>
</evidence>
<name>A0A0B5CP52_NEIEG</name>
<evidence type="ECO:0000313" key="14">
    <source>
        <dbReference type="EMBL" id="AJE19169.1"/>
    </source>
</evidence>
<evidence type="ECO:0000256" key="11">
    <source>
        <dbReference type="ARBA" id="ARBA00030775"/>
    </source>
</evidence>
<keyword evidence="8 12" id="KW-1133">Transmembrane helix</keyword>
<reference evidence="14 15" key="2">
    <citation type="journal article" date="2015" name="PLoS Genet.">
        <title>Common Cell Shape Evolution of Two Nasopharyngeal Pathogens.</title>
        <authorList>
            <person name="Veyrier F.J."/>
            <person name="Biais N."/>
            <person name="Morales P."/>
            <person name="Belkacem N."/>
            <person name="Guilhen C."/>
            <person name="Ranjeva S."/>
            <person name="Sismeiro O."/>
            <person name="Pehau-Arnaudet G."/>
            <person name="Rocha E.P."/>
            <person name="Werts C."/>
            <person name="Taha M.K."/>
            <person name="Boneca I.G."/>
        </authorList>
    </citation>
    <scope>NUCLEOTIDE SEQUENCE [LARGE SCALE GENOMIC DNA]</scope>
    <source>
        <strain evidence="14 15">ATCC 29315</strain>
    </source>
</reference>
<feature type="transmembrane region" description="Helical" evidence="12">
    <location>
        <begin position="7"/>
        <end position="28"/>
    </location>
</feature>
<reference evidence="15" key="1">
    <citation type="submission" date="2014-05" db="EMBL/GenBank/DDBJ databases">
        <title>Complete Genome sequence of Neisseria elongata subsp. glycolytica.</title>
        <authorList>
            <person name="Veyrier F.J."/>
            <person name="Taha M.-K."/>
        </authorList>
    </citation>
    <scope>NUCLEOTIDE SEQUENCE [LARGE SCALE GENOMIC DNA]</scope>
    <source>
        <strain evidence="15">ATCC 29315</strain>
    </source>
</reference>
<keyword evidence="6" id="KW-0997">Cell inner membrane</keyword>
<feature type="domain" description="General secretion pathway GspH" evidence="13">
    <location>
        <begin position="44"/>
        <end position="172"/>
    </location>
</feature>
<evidence type="ECO:0000256" key="10">
    <source>
        <dbReference type="ARBA" id="ARBA00025772"/>
    </source>
</evidence>
<evidence type="ECO:0000256" key="3">
    <source>
        <dbReference type="ARBA" id="ARBA00021549"/>
    </source>
</evidence>
<dbReference type="Pfam" id="PF12019">
    <property type="entry name" value="GspH"/>
    <property type="match status" value="1"/>
</dbReference>
<dbReference type="GO" id="GO:0005886">
    <property type="term" value="C:plasma membrane"/>
    <property type="evidence" value="ECO:0007669"/>
    <property type="project" value="UniProtKB-SubCell"/>
</dbReference>
<dbReference type="Gene3D" id="3.30.700.10">
    <property type="entry name" value="Glycoprotein, Type 4 Pilin"/>
    <property type="match status" value="1"/>
</dbReference>
<dbReference type="PROSITE" id="PS00409">
    <property type="entry name" value="PROKAR_NTER_METHYL"/>
    <property type="match status" value="1"/>
</dbReference>
<keyword evidence="4" id="KW-1003">Cell membrane</keyword>
<evidence type="ECO:0000256" key="1">
    <source>
        <dbReference type="ARBA" id="ARBA00004377"/>
    </source>
</evidence>
<evidence type="ECO:0000256" key="2">
    <source>
        <dbReference type="ARBA" id="ARBA00011156"/>
    </source>
</evidence>
<evidence type="ECO:0000256" key="7">
    <source>
        <dbReference type="ARBA" id="ARBA00022692"/>
    </source>
</evidence>
<evidence type="ECO:0000256" key="8">
    <source>
        <dbReference type="ARBA" id="ARBA00022989"/>
    </source>
</evidence>
<gene>
    <name evidence="14" type="ORF">NELON_09810</name>
</gene>